<accession>A0A543DKQ5</accession>
<keyword evidence="2 5" id="KW-0238">DNA-binding</keyword>
<dbReference type="NCBIfam" id="NF033788">
    <property type="entry name" value="HTH_metalloreg"/>
    <property type="match status" value="1"/>
</dbReference>
<dbReference type="InterPro" id="IPR036388">
    <property type="entry name" value="WH-like_DNA-bd_sf"/>
</dbReference>
<dbReference type="GO" id="GO:0003677">
    <property type="term" value="F:DNA binding"/>
    <property type="evidence" value="ECO:0007669"/>
    <property type="project" value="UniProtKB-KW"/>
</dbReference>
<sequence length="135" mass="14682">MPSLPAPADDVAHTDPVTPERAATVFKALSDPLRIELVAMARSAPDGAVCFCDIAARIDMPQSSLSHHMRVLVDAGILHRERRGTWSWYRLRDEPFQILQDALRPGGVLLAPSSICSSGNADGMGDDESRHRHSA</sequence>
<dbReference type="InterPro" id="IPR001845">
    <property type="entry name" value="HTH_ArsR_DNA-bd_dom"/>
</dbReference>
<reference evidence="5 6" key="1">
    <citation type="submission" date="2019-06" db="EMBL/GenBank/DDBJ databases">
        <title>Sequencing the genomes of 1000 actinobacteria strains.</title>
        <authorList>
            <person name="Klenk H.-P."/>
        </authorList>
    </citation>
    <scope>NUCLEOTIDE SEQUENCE [LARGE SCALE GENOMIC DNA]</scope>
    <source>
        <strain evidence="5 6">DSM 45301</strain>
    </source>
</reference>
<evidence type="ECO:0000256" key="3">
    <source>
        <dbReference type="ARBA" id="ARBA00023163"/>
    </source>
</evidence>
<evidence type="ECO:0000256" key="2">
    <source>
        <dbReference type="ARBA" id="ARBA00023125"/>
    </source>
</evidence>
<dbReference type="SUPFAM" id="SSF46785">
    <property type="entry name" value="Winged helix' DNA-binding domain"/>
    <property type="match status" value="1"/>
</dbReference>
<dbReference type="PRINTS" id="PR00778">
    <property type="entry name" value="HTHARSR"/>
</dbReference>
<evidence type="ECO:0000313" key="6">
    <source>
        <dbReference type="Proteomes" id="UP000315677"/>
    </source>
</evidence>
<dbReference type="InterPro" id="IPR011991">
    <property type="entry name" value="ArsR-like_HTH"/>
</dbReference>
<dbReference type="CDD" id="cd00090">
    <property type="entry name" value="HTH_ARSR"/>
    <property type="match status" value="1"/>
</dbReference>
<dbReference type="PROSITE" id="PS50987">
    <property type="entry name" value="HTH_ARSR_2"/>
    <property type="match status" value="1"/>
</dbReference>
<dbReference type="OrthoDB" id="9798835at2"/>
<dbReference type="RefSeq" id="WP_142058385.1">
    <property type="nucleotide sequence ID" value="NZ_VFPA01000003.1"/>
</dbReference>
<gene>
    <name evidence="5" type="ORF">FB558_5684</name>
</gene>
<evidence type="ECO:0000259" key="4">
    <source>
        <dbReference type="PROSITE" id="PS50987"/>
    </source>
</evidence>
<name>A0A543DKQ5_9PSEU</name>
<dbReference type="InterPro" id="IPR051081">
    <property type="entry name" value="HTH_MetalResp_TranReg"/>
</dbReference>
<evidence type="ECO:0000313" key="5">
    <source>
        <dbReference type="EMBL" id="TQM09908.1"/>
    </source>
</evidence>
<dbReference type="AlphaFoldDB" id="A0A543DKQ5"/>
<feature type="domain" description="HTH arsR-type" evidence="4">
    <location>
        <begin position="14"/>
        <end position="111"/>
    </location>
</feature>
<keyword evidence="3" id="KW-0804">Transcription</keyword>
<dbReference type="PANTHER" id="PTHR33154:SF18">
    <property type="entry name" value="ARSENICAL RESISTANCE OPERON REPRESSOR"/>
    <property type="match status" value="1"/>
</dbReference>
<organism evidence="5 6">
    <name type="scientific">Pseudonocardia kunmingensis</name>
    <dbReference type="NCBI Taxonomy" id="630975"/>
    <lineage>
        <taxon>Bacteria</taxon>
        <taxon>Bacillati</taxon>
        <taxon>Actinomycetota</taxon>
        <taxon>Actinomycetes</taxon>
        <taxon>Pseudonocardiales</taxon>
        <taxon>Pseudonocardiaceae</taxon>
        <taxon>Pseudonocardia</taxon>
    </lineage>
</organism>
<dbReference type="Proteomes" id="UP000315677">
    <property type="component" value="Unassembled WGS sequence"/>
</dbReference>
<evidence type="ECO:0000256" key="1">
    <source>
        <dbReference type="ARBA" id="ARBA00023015"/>
    </source>
</evidence>
<dbReference type="InterPro" id="IPR036390">
    <property type="entry name" value="WH_DNA-bd_sf"/>
</dbReference>
<dbReference type="SMART" id="SM00418">
    <property type="entry name" value="HTH_ARSR"/>
    <property type="match status" value="1"/>
</dbReference>
<keyword evidence="6" id="KW-1185">Reference proteome</keyword>
<dbReference type="Pfam" id="PF01022">
    <property type="entry name" value="HTH_5"/>
    <property type="match status" value="1"/>
</dbReference>
<comment type="caution">
    <text evidence="5">The sequence shown here is derived from an EMBL/GenBank/DDBJ whole genome shotgun (WGS) entry which is preliminary data.</text>
</comment>
<dbReference type="Gene3D" id="1.10.10.10">
    <property type="entry name" value="Winged helix-like DNA-binding domain superfamily/Winged helix DNA-binding domain"/>
    <property type="match status" value="1"/>
</dbReference>
<dbReference type="EMBL" id="VFPA01000003">
    <property type="protein sequence ID" value="TQM09908.1"/>
    <property type="molecule type" value="Genomic_DNA"/>
</dbReference>
<dbReference type="GO" id="GO:0003700">
    <property type="term" value="F:DNA-binding transcription factor activity"/>
    <property type="evidence" value="ECO:0007669"/>
    <property type="project" value="InterPro"/>
</dbReference>
<dbReference type="PANTHER" id="PTHR33154">
    <property type="entry name" value="TRANSCRIPTIONAL REGULATOR, ARSR FAMILY"/>
    <property type="match status" value="1"/>
</dbReference>
<proteinExistence type="predicted"/>
<protein>
    <submittedName>
        <fullName evidence="5">DNA-binding transcriptional ArsR family regulator</fullName>
    </submittedName>
</protein>
<keyword evidence="1" id="KW-0805">Transcription regulation</keyword>